<evidence type="ECO:0000313" key="2">
    <source>
        <dbReference type="Proteomes" id="UP000093476"/>
    </source>
</evidence>
<reference evidence="1 2" key="1">
    <citation type="submission" date="2015-12" db="EMBL/GenBank/DDBJ databases">
        <title>Genome comparisons provide insights into the role of secondary metabolites in the pathogenic phase of the Photorhabdus life cycle.</title>
        <authorList>
            <person name="Tobias N.J."/>
            <person name="Mishra B."/>
            <person name="Gupta D.K."/>
            <person name="Thines M."/>
            <person name="Stinear T.P."/>
            <person name="Bode H.B."/>
        </authorList>
    </citation>
    <scope>NUCLEOTIDE SEQUENCE [LARGE SCALE GENOMIC DNA]</scope>
    <source>
        <strain evidence="1 2">PB68.1</strain>
    </source>
</reference>
<name>A0A1C0U0V4_9GAMM</name>
<evidence type="ECO:0000313" key="1">
    <source>
        <dbReference type="EMBL" id="OCQ51534.1"/>
    </source>
</evidence>
<protein>
    <submittedName>
        <fullName evidence="1">Uncharacterized protein</fullName>
    </submittedName>
</protein>
<proteinExistence type="predicted"/>
<gene>
    <name evidence="1" type="ORF">Ppb6_03265</name>
</gene>
<dbReference type="EMBL" id="LOMY01000119">
    <property type="protein sequence ID" value="OCQ51534.1"/>
    <property type="molecule type" value="Genomic_DNA"/>
</dbReference>
<dbReference type="STRING" id="286156.Ppb6_03265"/>
<dbReference type="Proteomes" id="UP000093476">
    <property type="component" value="Unassembled WGS sequence"/>
</dbReference>
<sequence length="47" mass="5420">MRLIIAQLLGLFFIKLAEKIPHESGGCKDYYSEFQPIYVASIIILIY</sequence>
<accession>A0A1C0U0V4</accession>
<organism evidence="1 2">
    <name type="scientific">Photorhabdus australis subsp. thailandensis</name>
    <dbReference type="NCBI Taxonomy" id="2805096"/>
    <lineage>
        <taxon>Bacteria</taxon>
        <taxon>Pseudomonadati</taxon>
        <taxon>Pseudomonadota</taxon>
        <taxon>Gammaproteobacteria</taxon>
        <taxon>Enterobacterales</taxon>
        <taxon>Morganellaceae</taxon>
        <taxon>Photorhabdus</taxon>
    </lineage>
</organism>
<dbReference type="AlphaFoldDB" id="A0A1C0U0V4"/>
<keyword evidence="2" id="KW-1185">Reference proteome</keyword>
<comment type="caution">
    <text evidence="1">The sequence shown here is derived from an EMBL/GenBank/DDBJ whole genome shotgun (WGS) entry which is preliminary data.</text>
</comment>